<dbReference type="PROSITE" id="PS51257">
    <property type="entry name" value="PROKAR_LIPOPROTEIN"/>
    <property type="match status" value="1"/>
</dbReference>
<keyword evidence="1" id="KW-0732">Signal</keyword>
<keyword evidence="3" id="KW-1185">Reference proteome</keyword>
<reference evidence="2 3" key="1">
    <citation type="submission" date="2019-03" db="EMBL/GenBank/DDBJ databases">
        <authorList>
            <person name="Kim M.K.M."/>
        </authorList>
    </citation>
    <scope>NUCLEOTIDE SEQUENCE [LARGE SCALE GENOMIC DNA]</scope>
    <source>
        <strain evidence="2 3">18JY21-1</strain>
    </source>
</reference>
<comment type="caution">
    <text evidence="2">The sequence shown here is derived from an EMBL/GenBank/DDBJ whole genome shotgun (WGS) entry which is preliminary data.</text>
</comment>
<evidence type="ECO:0008006" key="4">
    <source>
        <dbReference type="Google" id="ProtNLM"/>
    </source>
</evidence>
<feature type="signal peptide" evidence="1">
    <location>
        <begin position="1"/>
        <end position="24"/>
    </location>
</feature>
<sequence length="127" mass="14036">MKRRKSWLLIACLLFMTLMLGACSSEDLGGIKVEADLTTDPASVKVNEDVRLTTNVTGLKTFDDVEVYFEVKNPDKSKRELVRVDQSNNGTYSGPTKFVEAGTHEVIVHVINPDIHATIKKSVDVGK</sequence>
<feature type="chain" id="PRO_5020675741" description="YtkA-like domain-containing protein" evidence="1">
    <location>
        <begin position="25"/>
        <end position="127"/>
    </location>
</feature>
<dbReference type="OrthoDB" id="2679237at2"/>
<organism evidence="2 3">
    <name type="scientific">Paenibacillus albiflavus</name>
    <dbReference type="NCBI Taxonomy" id="2545760"/>
    <lineage>
        <taxon>Bacteria</taxon>
        <taxon>Bacillati</taxon>
        <taxon>Bacillota</taxon>
        <taxon>Bacilli</taxon>
        <taxon>Bacillales</taxon>
        <taxon>Paenibacillaceae</taxon>
        <taxon>Paenibacillus</taxon>
    </lineage>
</organism>
<name>A0A4R4E0E5_9BACL</name>
<dbReference type="Proteomes" id="UP000295418">
    <property type="component" value="Unassembled WGS sequence"/>
</dbReference>
<accession>A0A4R4E0E5</accession>
<dbReference type="RefSeq" id="WP_132420474.1">
    <property type="nucleotide sequence ID" value="NZ_SKFG01000045.1"/>
</dbReference>
<evidence type="ECO:0000313" key="2">
    <source>
        <dbReference type="EMBL" id="TCZ70220.1"/>
    </source>
</evidence>
<evidence type="ECO:0000256" key="1">
    <source>
        <dbReference type="SAM" id="SignalP"/>
    </source>
</evidence>
<proteinExistence type="predicted"/>
<evidence type="ECO:0000313" key="3">
    <source>
        <dbReference type="Proteomes" id="UP000295418"/>
    </source>
</evidence>
<protein>
    <recommendedName>
        <fullName evidence="4">YtkA-like domain-containing protein</fullName>
    </recommendedName>
</protein>
<dbReference type="EMBL" id="SKFG01000045">
    <property type="protein sequence ID" value="TCZ70220.1"/>
    <property type="molecule type" value="Genomic_DNA"/>
</dbReference>
<dbReference type="AlphaFoldDB" id="A0A4R4E0E5"/>
<gene>
    <name evidence="2" type="ORF">E0485_23420</name>
</gene>